<dbReference type="GO" id="GO:0015385">
    <property type="term" value="F:sodium:proton antiporter activity"/>
    <property type="evidence" value="ECO:0007669"/>
    <property type="project" value="InterPro"/>
</dbReference>
<evidence type="ECO:0000256" key="4">
    <source>
        <dbReference type="ARBA" id="ARBA00022692"/>
    </source>
</evidence>
<dbReference type="EMBL" id="JAAQPH010000005">
    <property type="protein sequence ID" value="NIA68514.1"/>
    <property type="molecule type" value="Genomic_DNA"/>
</dbReference>
<evidence type="ECO:0000256" key="8">
    <source>
        <dbReference type="ARBA" id="ARBA00023136"/>
    </source>
</evidence>
<dbReference type="PANTHER" id="PTHR10110">
    <property type="entry name" value="SODIUM/HYDROGEN EXCHANGER"/>
    <property type="match status" value="1"/>
</dbReference>
<evidence type="ECO:0000256" key="5">
    <source>
        <dbReference type="ARBA" id="ARBA00022989"/>
    </source>
</evidence>
<evidence type="ECO:0000313" key="14">
    <source>
        <dbReference type="Proteomes" id="UP000761264"/>
    </source>
</evidence>
<proteinExistence type="predicted"/>
<name>A0A967C4J0_9PROT</name>
<keyword evidence="8 11" id="KW-0472">Membrane</keyword>
<keyword evidence="7" id="KW-0406">Ion transport</keyword>
<dbReference type="InterPro" id="IPR018490">
    <property type="entry name" value="cNMP-bd_dom_sf"/>
</dbReference>
<dbReference type="Gene3D" id="2.60.120.10">
    <property type="entry name" value="Jelly Rolls"/>
    <property type="match status" value="1"/>
</dbReference>
<evidence type="ECO:0000313" key="13">
    <source>
        <dbReference type="EMBL" id="NIA68514.1"/>
    </source>
</evidence>
<feature type="transmembrane region" description="Helical" evidence="11">
    <location>
        <begin position="391"/>
        <end position="414"/>
    </location>
</feature>
<evidence type="ECO:0000256" key="2">
    <source>
        <dbReference type="ARBA" id="ARBA00022448"/>
    </source>
</evidence>
<organism evidence="13 14">
    <name type="scientific">Pelagibius litoralis</name>
    <dbReference type="NCBI Taxonomy" id="374515"/>
    <lineage>
        <taxon>Bacteria</taxon>
        <taxon>Pseudomonadati</taxon>
        <taxon>Pseudomonadota</taxon>
        <taxon>Alphaproteobacteria</taxon>
        <taxon>Rhodospirillales</taxon>
        <taxon>Rhodovibrionaceae</taxon>
        <taxon>Pelagibius</taxon>
    </lineage>
</organism>
<evidence type="ECO:0000256" key="3">
    <source>
        <dbReference type="ARBA" id="ARBA00022475"/>
    </source>
</evidence>
<dbReference type="InterPro" id="IPR018422">
    <property type="entry name" value="Cation/H_exchanger_CPA1"/>
</dbReference>
<accession>A0A967C4J0</accession>
<feature type="transmembrane region" description="Helical" evidence="11">
    <location>
        <begin position="229"/>
        <end position="246"/>
    </location>
</feature>
<keyword evidence="9" id="KW-0739">Sodium transport</keyword>
<evidence type="ECO:0000256" key="9">
    <source>
        <dbReference type="ARBA" id="ARBA00023201"/>
    </source>
</evidence>
<dbReference type="Gene3D" id="6.10.140.1330">
    <property type="match status" value="1"/>
</dbReference>
<dbReference type="SUPFAM" id="SSF51206">
    <property type="entry name" value="cAMP-binding domain-like"/>
    <property type="match status" value="1"/>
</dbReference>
<feature type="domain" description="Cyclic nucleotide-binding" evidence="12">
    <location>
        <begin position="707"/>
        <end position="803"/>
    </location>
</feature>
<dbReference type="CDD" id="cd00038">
    <property type="entry name" value="CAP_ED"/>
    <property type="match status" value="1"/>
</dbReference>
<feature type="transmembrane region" description="Helical" evidence="11">
    <location>
        <begin position="195"/>
        <end position="217"/>
    </location>
</feature>
<evidence type="ECO:0000256" key="6">
    <source>
        <dbReference type="ARBA" id="ARBA00023053"/>
    </source>
</evidence>
<keyword evidence="4 11" id="KW-0812">Transmembrane</keyword>
<feature type="transmembrane region" description="Helical" evidence="11">
    <location>
        <begin position="319"/>
        <end position="347"/>
    </location>
</feature>
<dbReference type="InterPro" id="IPR006153">
    <property type="entry name" value="Cation/H_exchanger_TM"/>
</dbReference>
<dbReference type="GO" id="GO:0005886">
    <property type="term" value="C:plasma membrane"/>
    <property type="evidence" value="ECO:0007669"/>
    <property type="project" value="UniProtKB-SubCell"/>
</dbReference>
<keyword evidence="3" id="KW-1003">Cell membrane</keyword>
<keyword evidence="14" id="KW-1185">Reference proteome</keyword>
<keyword evidence="6" id="KW-0915">Sodium</keyword>
<dbReference type="InterPro" id="IPR018488">
    <property type="entry name" value="cNMP-bd_CS"/>
</dbReference>
<evidence type="ECO:0000256" key="11">
    <source>
        <dbReference type="SAM" id="Phobius"/>
    </source>
</evidence>
<comment type="caution">
    <text evidence="13">The sequence shown here is derived from an EMBL/GenBank/DDBJ whole genome shotgun (WGS) entry which is preliminary data.</text>
</comment>
<dbReference type="InterPro" id="IPR014710">
    <property type="entry name" value="RmlC-like_jellyroll"/>
</dbReference>
<feature type="compositionally biased region" description="Acidic residues" evidence="10">
    <location>
        <begin position="853"/>
        <end position="862"/>
    </location>
</feature>
<feature type="transmembrane region" description="Helical" evidence="11">
    <location>
        <begin position="359"/>
        <end position="379"/>
    </location>
</feature>
<feature type="transmembrane region" description="Helical" evidence="11">
    <location>
        <begin position="6"/>
        <end position="24"/>
    </location>
</feature>
<feature type="transmembrane region" description="Helical" evidence="11">
    <location>
        <begin position="70"/>
        <end position="91"/>
    </location>
</feature>
<dbReference type="PROSITE" id="PS50042">
    <property type="entry name" value="CNMP_BINDING_3"/>
    <property type="match status" value="1"/>
</dbReference>
<dbReference type="Pfam" id="PF00027">
    <property type="entry name" value="cNMP_binding"/>
    <property type="match status" value="1"/>
</dbReference>
<feature type="region of interest" description="Disordered" evidence="10">
    <location>
        <begin position="822"/>
        <end position="882"/>
    </location>
</feature>
<comment type="subcellular location">
    <subcellularLocation>
        <location evidence="1">Cell membrane</location>
        <topology evidence="1">Multi-pass membrane protein</topology>
    </subcellularLocation>
</comment>
<dbReference type="Proteomes" id="UP000761264">
    <property type="component" value="Unassembled WGS sequence"/>
</dbReference>
<dbReference type="AlphaFoldDB" id="A0A967C4J0"/>
<evidence type="ECO:0000256" key="10">
    <source>
        <dbReference type="SAM" id="MobiDB-lite"/>
    </source>
</evidence>
<dbReference type="Pfam" id="PF00999">
    <property type="entry name" value="Na_H_Exchanger"/>
    <property type="match status" value="1"/>
</dbReference>
<feature type="transmembrane region" description="Helical" evidence="11">
    <location>
        <begin position="291"/>
        <end position="307"/>
    </location>
</feature>
<evidence type="ECO:0000256" key="1">
    <source>
        <dbReference type="ARBA" id="ARBA00004651"/>
    </source>
</evidence>
<feature type="transmembrane region" description="Helical" evidence="11">
    <location>
        <begin position="103"/>
        <end position="123"/>
    </location>
</feature>
<feature type="transmembrane region" description="Helical" evidence="11">
    <location>
        <begin position="252"/>
        <end position="271"/>
    </location>
</feature>
<gene>
    <name evidence="13" type="ORF">HBA54_07900</name>
</gene>
<feature type="transmembrane region" description="Helical" evidence="11">
    <location>
        <begin position="170"/>
        <end position="189"/>
    </location>
</feature>
<dbReference type="PANTHER" id="PTHR10110:SF86">
    <property type="entry name" value="SODIUM_HYDROGEN EXCHANGER 7"/>
    <property type="match status" value="1"/>
</dbReference>
<dbReference type="GO" id="GO:0098719">
    <property type="term" value="P:sodium ion import across plasma membrane"/>
    <property type="evidence" value="ECO:0007669"/>
    <property type="project" value="TreeGrafter"/>
</dbReference>
<dbReference type="InterPro" id="IPR000595">
    <property type="entry name" value="cNMP-bd_dom"/>
</dbReference>
<evidence type="ECO:0000256" key="7">
    <source>
        <dbReference type="ARBA" id="ARBA00023065"/>
    </source>
</evidence>
<sequence length="882" mass="96754">MGIAEIVLTTAALLIVVASVQPLARRSGLPFTVVLALAGVAIGLAAAWLQSHRVADQVSQVASAVIDIPVSSSLFLTVLLPILLFQGAVTIDARRLMQDIAPVILLAVLAVIVALGIIGGAVWLVAPMPLAVCLLFGAIVATTDPSAVIALFRDLGAPARLTRLVEGESLLNDATAIAAFSAFLAVVITGQDLDFWMVSENIVVGLLGGALAGLLAGRAAAWMLEQLRFYRAAQLTIAVALPYAVYVISDHYIGVSGVTAVVISGLVLSAVGRSRFQAETFRFFEETLEQLAFWATSLIFLLAALLAPRLLADVTLLDLLYLLVAVVAALAARAVILFGIFPLLSLARVTQKVTTQTKTVIIWGGLRGSVTLALVLAVSENFLVDPEVKRFIAIQATGFALFTLLVQGTTLSTLMRRLGLDQLSPIDRAFRSQVLQQSLSSVGSSLRSFAGRYELEDELVDQAIRPYNERLSRVAEDDSFAEAISDRDRLTVGLIALANQEKSLLLQQGWSGGLRSALVDRYLLSVESMIDAVRSDGRLGYLRAARRPYRQSRWFRFIAWLHFRCGVNRPLAIYLGQRFQFLLINRIIILELIYFLEFRLAGLLGDRLTEVLGEIVNLRLEEVERHLIALRLQYPNYARELDHEVLERYAYREELEQVAQLRDAGIIGEDLARDLRVEAGSVHASSRRSAKVDFKATTPELLHAFPVFAALSEADLERVAKKLQTRVVADDAHVFRRGDPGDGMYFIASGAVEIRIGEEQHRLGRGDFFGEMAMLDQRRRSAEVRSISYSHLLFLPRAAFDEISVLVPEWRSQLAEVAAARRRMNEGEKEESAEKPAEDPPKETPEELREAQPEEIDGDAGEESPAPVLKLQGLLKNRDGDG</sequence>
<feature type="transmembrane region" description="Helical" evidence="11">
    <location>
        <begin position="31"/>
        <end position="50"/>
    </location>
</feature>
<dbReference type="GO" id="GO:0015386">
    <property type="term" value="F:potassium:proton antiporter activity"/>
    <property type="evidence" value="ECO:0007669"/>
    <property type="project" value="TreeGrafter"/>
</dbReference>
<keyword evidence="5 11" id="KW-1133">Transmembrane helix</keyword>
<dbReference type="GO" id="GO:0051453">
    <property type="term" value="P:regulation of intracellular pH"/>
    <property type="evidence" value="ECO:0007669"/>
    <property type="project" value="TreeGrafter"/>
</dbReference>
<dbReference type="PROSITE" id="PS00889">
    <property type="entry name" value="CNMP_BINDING_2"/>
    <property type="match status" value="1"/>
</dbReference>
<reference evidence="13" key="1">
    <citation type="submission" date="2020-03" db="EMBL/GenBank/DDBJ databases">
        <title>Genome of Pelagibius litoralis DSM 21314T.</title>
        <authorList>
            <person name="Wang G."/>
        </authorList>
    </citation>
    <scope>NUCLEOTIDE SEQUENCE</scope>
    <source>
        <strain evidence="13">DSM 21314</strain>
    </source>
</reference>
<protein>
    <submittedName>
        <fullName evidence="13">Cyclic nucleotide-binding domain-containing protein</fullName>
    </submittedName>
</protein>
<dbReference type="RefSeq" id="WP_167223200.1">
    <property type="nucleotide sequence ID" value="NZ_JAAQPH010000005.1"/>
</dbReference>
<dbReference type="SMART" id="SM00100">
    <property type="entry name" value="cNMP"/>
    <property type="match status" value="1"/>
</dbReference>
<feature type="compositionally biased region" description="Basic and acidic residues" evidence="10">
    <location>
        <begin position="823"/>
        <end position="852"/>
    </location>
</feature>
<feature type="transmembrane region" description="Helical" evidence="11">
    <location>
        <begin position="129"/>
        <end position="150"/>
    </location>
</feature>
<evidence type="ECO:0000259" key="12">
    <source>
        <dbReference type="PROSITE" id="PS50042"/>
    </source>
</evidence>
<keyword evidence="2" id="KW-0813">Transport</keyword>